<gene>
    <name evidence="3" type="ORF">LIER_11643</name>
</gene>
<comment type="caution">
    <text evidence="3">The sequence shown here is derived from an EMBL/GenBank/DDBJ whole genome shotgun (WGS) entry which is preliminary data.</text>
</comment>
<sequence length="802" mass="89812">MGKRKNTTKKIIHTNFAIGIDEATTPFTISEFLNFMPCDLSWSNNKSIFHLKVFWRSHLQNQPNCLQNSSPSYEVIKKIQSALQLIENLRFATLVQFWAPITAEGQRLLVTSDFPFGLSSLHKGLCSFRKHSFGYCYNIDTGDGPPGRVFLHGLPEFSPDVALYLNEEYALRDHAIQCGVWGYLALPVFEPHTQDCVGVLEFVTVMDGSYSLSDQIGKISNVLEKSGLKCTDGVWPVNIENPPGNDRKKCPLTEIEKVLEVVCNRHILPFAQTWVPIYGERAGEIMMSTTEKGSYMRAKTVYPFQKDCLRFPLQKGEGPSWSAFSSKTSSFCRDVTQLSVASYRLALSARKVNLGSCFAICLQSIHSDELFVLELYLPSGERTASESSTFLATIFESLKQQLQSFKIVLEDESEGKSSVEVIGQSTNTSVICHQNSTSIIFDSQKHKGNVMQKDSSDEQVEAKDDTEKGTIDVHVTDTERSSPIHGSPRVEASCNEDTDLYAKPIVKAVLPPEKENSGTESDSLDDNILDIQGKSSSKDFKDSADDEIVCVSTITSGNQSTLKTYASKRLKVDHTLCRHKSEPDDKKQIGKSSCNDQSHSSPQKEEGICLDNLRLQTISEQVESLLTIKATYKDDMIKFQLPLSSGMVELKDEVNKRLKLDCESIKIEYLVEENRRMVIHSDADLQTRLAKVKSEGRTTVNLFITKILHQSGSPIARTMTIKATYKGDMIKFQLPLTSGMMTLNEEVMKRLKLEVGSFEFKHQANSSLITLSSDEALQNLMNTMQESNQTTLRLLIEEIVCL</sequence>
<dbReference type="SUPFAM" id="SSF54277">
    <property type="entry name" value="CAD &amp; PB1 domains"/>
    <property type="match status" value="2"/>
</dbReference>
<name>A0AAV3PNT3_LITER</name>
<feature type="compositionally biased region" description="Basic and acidic residues" evidence="1">
    <location>
        <begin position="577"/>
        <end position="588"/>
    </location>
</feature>
<keyword evidence="4" id="KW-1185">Reference proteome</keyword>
<evidence type="ECO:0000259" key="2">
    <source>
        <dbReference type="PROSITE" id="PS51745"/>
    </source>
</evidence>
<dbReference type="InterPro" id="IPR000270">
    <property type="entry name" value="PB1_dom"/>
</dbReference>
<dbReference type="Gene3D" id="3.10.20.90">
    <property type="entry name" value="Phosphatidylinositol 3-kinase Catalytic Subunit, Chain A, domain 1"/>
    <property type="match status" value="2"/>
</dbReference>
<dbReference type="InterPro" id="IPR055081">
    <property type="entry name" value="NLP1-9_GAF"/>
</dbReference>
<feature type="region of interest" description="Disordered" evidence="1">
    <location>
        <begin position="508"/>
        <end position="541"/>
    </location>
</feature>
<reference evidence="3 4" key="1">
    <citation type="submission" date="2024-01" db="EMBL/GenBank/DDBJ databases">
        <title>The complete chloroplast genome sequence of Lithospermum erythrorhizon: insights into the phylogenetic relationship among Boraginaceae species and the maternal lineages of purple gromwells.</title>
        <authorList>
            <person name="Okada T."/>
            <person name="Watanabe K."/>
        </authorList>
    </citation>
    <scope>NUCLEOTIDE SEQUENCE [LARGE SCALE GENOMIC DNA]</scope>
</reference>
<feature type="region of interest" description="Disordered" evidence="1">
    <location>
        <begin position="445"/>
        <end position="470"/>
    </location>
</feature>
<evidence type="ECO:0000313" key="3">
    <source>
        <dbReference type="EMBL" id="GAA0153394.1"/>
    </source>
</evidence>
<dbReference type="Proteomes" id="UP001454036">
    <property type="component" value="Unassembled WGS sequence"/>
</dbReference>
<dbReference type="EMBL" id="BAABME010002170">
    <property type="protein sequence ID" value="GAA0153394.1"/>
    <property type="molecule type" value="Genomic_DNA"/>
</dbReference>
<dbReference type="AlphaFoldDB" id="A0AAV3PNT3"/>
<dbReference type="Pfam" id="PF00564">
    <property type="entry name" value="PB1"/>
    <property type="match status" value="2"/>
</dbReference>
<dbReference type="SMART" id="SM00666">
    <property type="entry name" value="PB1"/>
    <property type="match status" value="2"/>
</dbReference>
<dbReference type="PANTHER" id="PTHR32002:SF62">
    <property type="entry name" value="PROTEIN NLP6-LIKE ISOFORM X1"/>
    <property type="match status" value="1"/>
</dbReference>
<dbReference type="PROSITE" id="PS51745">
    <property type="entry name" value="PB1"/>
    <property type="match status" value="1"/>
</dbReference>
<feature type="region of interest" description="Disordered" evidence="1">
    <location>
        <begin position="577"/>
        <end position="605"/>
    </location>
</feature>
<feature type="domain" description="PB1" evidence="2">
    <location>
        <begin position="625"/>
        <end position="707"/>
    </location>
</feature>
<evidence type="ECO:0000313" key="4">
    <source>
        <dbReference type="Proteomes" id="UP001454036"/>
    </source>
</evidence>
<dbReference type="InterPro" id="IPR045012">
    <property type="entry name" value="NLP"/>
</dbReference>
<dbReference type="GO" id="GO:0003700">
    <property type="term" value="F:DNA-binding transcription factor activity"/>
    <property type="evidence" value="ECO:0007669"/>
    <property type="project" value="InterPro"/>
</dbReference>
<feature type="compositionally biased region" description="Basic and acidic residues" evidence="1">
    <location>
        <begin position="454"/>
        <end position="470"/>
    </location>
</feature>
<dbReference type="Pfam" id="PF22922">
    <property type="entry name" value="GAF_NLP"/>
    <property type="match status" value="2"/>
</dbReference>
<evidence type="ECO:0000256" key="1">
    <source>
        <dbReference type="SAM" id="MobiDB-lite"/>
    </source>
</evidence>
<accession>A0AAV3PNT3</accession>
<dbReference type="InterPro" id="IPR053793">
    <property type="entry name" value="PB1-like"/>
</dbReference>
<protein>
    <recommendedName>
        <fullName evidence="2">PB1 domain-containing protein</fullName>
    </recommendedName>
</protein>
<dbReference type="PANTHER" id="PTHR32002">
    <property type="entry name" value="PROTEIN NLP8"/>
    <property type="match status" value="1"/>
</dbReference>
<feature type="compositionally biased region" description="Polar residues" evidence="1">
    <location>
        <begin position="590"/>
        <end position="601"/>
    </location>
</feature>
<organism evidence="3 4">
    <name type="scientific">Lithospermum erythrorhizon</name>
    <name type="common">Purple gromwell</name>
    <name type="synonym">Lithospermum officinale var. erythrorhizon</name>
    <dbReference type="NCBI Taxonomy" id="34254"/>
    <lineage>
        <taxon>Eukaryota</taxon>
        <taxon>Viridiplantae</taxon>
        <taxon>Streptophyta</taxon>
        <taxon>Embryophyta</taxon>
        <taxon>Tracheophyta</taxon>
        <taxon>Spermatophyta</taxon>
        <taxon>Magnoliopsida</taxon>
        <taxon>eudicotyledons</taxon>
        <taxon>Gunneridae</taxon>
        <taxon>Pentapetalae</taxon>
        <taxon>asterids</taxon>
        <taxon>lamiids</taxon>
        <taxon>Boraginales</taxon>
        <taxon>Boraginaceae</taxon>
        <taxon>Boraginoideae</taxon>
        <taxon>Lithospermeae</taxon>
        <taxon>Lithospermum</taxon>
    </lineage>
</organism>
<proteinExistence type="predicted"/>